<evidence type="ECO:0000313" key="16">
    <source>
        <dbReference type="Proteomes" id="UP001558652"/>
    </source>
</evidence>
<evidence type="ECO:0000256" key="11">
    <source>
        <dbReference type="ARBA" id="ARBA00041674"/>
    </source>
</evidence>
<evidence type="ECO:0000256" key="13">
    <source>
        <dbReference type="PROSITE-ProRule" id="PRU00175"/>
    </source>
</evidence>
<keyword evidence="6 13" id="KW-0863">Zinc-finger</keyword>
<keyword evidence="7" id="KW-0833">Ubl conjugation pathway</keyword>
<gene>
    <name evidence="15" type="ORF">AAG570_002312</name>
</gene>
<evidence type="ECO:0000256" key="2">
    <source>
        <dbReference type="ARBA" id="ARBA00004906"/>
    </source>
</evidence>
<feature type="domain" description="RING-type" evidence="14">
    <location>
        <begin position="68"/>
        <end position="109"/>
    </location>
</feature>
<dbReference type="PROSITE" id="PS50089">
    <property type="entry name" value="ZF_RING_2"/>
    <property type="match status" value="1"/>
</dbReference>
<evidence type="ECO:0000256" key="5">
    <source>
        <dbReference type="ARBA" id="ARBA00022723"/>
    </source>
</evidence>
<dbReference type="Pfam" id="PF13639">
    <property type="entry name" value="zf-RING_2"/>
    <property type="match status" value="1"/>
</dbReference>
<comment type="pathway">
    <text evidence="2">Protein modification; protein ubiquitination.</text>
</comment>
<comment type="similarity">
    <text evidence="9">Belongs to the RNF181 family.</text>
</comment>
<dbReference type="CDD" id="cd16669">
    <property type="entry name" value="RING-H2_RNF181"/>
    <property type="match status" value="1"/>
</dbReference>
<protein>
    <recommendedName>
        <fullName evidence="10">E3 ubiquitin-protein ligase RNF181</fullName>
        <ecNumber evidence="3">2.3.2.27</ecNumber>
    </recommendedName>
    <alternativeName>
        <fullName evidence="11">RING finger protein 181</fullName>
    </alternativeName>
</protein>
<comment type="caution">
    <text evidence="15">The sequence shown here is derived from an EMBL/GenBank/DDBJ whole genome shotgun (WGS) entry which is preliminary data.</text>
</comment>
<organism evidence="15 16">
    <name type="scientific">Ranatra chinensis</name>
    <dbReference type="NCBI Taxonomy" id="642074"/>
    <lineage>
        <taxon>Eukaryota</taxon>
        <taxon>Metazoa</taxon>
        <taxon>Ecdysozoa</taxon>
        <taxon>Arthropoda</taxon>
        <taxon>Hexapoda</taxon>
        <taxon>Insecta</taxon>
        <taxon>Pterygota</taxon>
        <taxon>Neoptera</taxon>
        <taxon>Paraneoptera</taxon>
        <taxon>Hemiptera</taxon>
        <taxon>Heteroptera</taxon>
        <taxon>Panheteroptera</taxon>
        <taxon>Nepomorpha</taxon>
        <taxon>Nepidae</taxon>
        <taxon>Ranatrinae</taxon>
        <taxon>Ranatra</taxon>
    </lineage>
</organism>
<dbReference type="GO" id="GO:0061630">
    <property type="term" value="F:ubiquitin protein ligase activity"/>
    <property type="evidence" value="ECO:0007669"/>
    <property type="project" value="UniProtKB-EC"/>
</dbReference>
<keyword evidence="5" id="KW-0479">Metal-binding</keyword>
<dbReference type="Gene3D" id="3.30.40.10">
    <property type="entry name" value="Zinc/RING finger domain, C3HC4 (zinc finger)"/>
    <property type="match status" value="1"/>
</dbReference>
<dbReference type="SMART" id="SM00184">
    <property type="entry name" value="RING"/>
    <property type="match status" value="1"/>
</dbReference>
<dbReference type="GO" id="GO:0016567">
    <property type="term" value="P:protein ubiquitination"/>
    <property type="evidence" value="ECO:0007669"/>
    <property type="project" value="UniProtKB-ARBA"/>
</dbReference>
<dbReference type="FunFam" id="3.30.40.10:FF:000127">
    <property type="entry name" value="E3 ubiquitin-protein ligase RNF181"/>
    <property type="match status" value="1"/>
</dbReference>
<dbReference type="GO" id="GO:0008270">
    <property type="term" value="F:zinc ion binding"/>
    <property type="evidence" value="ECO:0007669"/>
    <property type="project" value="UniProtKB-KW"/>
</dbReference>
<evidence type="ECO:0000313" key="15">
    <source>
        <dbReference type="EMBL" id="KAL1123225.1"/>
    </source>
</evidence>
<comment type="function">
    <text evidence="12">E3 ubiquitin-protein ligase which accepts ubiquitin from an E2 ubiquitin-conjugating enzyme in the form of a thioester and then directly transfers the ubiquitin to targeted substrates. Catalyzes monoubiquitination of 26S proteasome subunit PSMC2/RPT1.</text>
</comment>
<dbReference type="SUPFAM" id="SSF57850">
    <property type="entry name" value="RING/U-box"/>
    <property type="match status" value="1"/>
</dbReference>
<dbReference type="EMBL" id="JBFDAA010000012">
    <property type="protein sequence ID" value="KAL1123225.1"/>
    <property type="molecule type" value="Genomic_DNA"/>
</dbReference>
<keyword evidence="8" id="KW-0862">Zinc</keyword>
<evidence type="ECO:0000256" key="4">
    <source>
        <dbReference type="ARBA" id="ARBA00022679"/>
    </source>
</evidence>
<comment type="catalytic activity">
    <reaction evidence="1">
        <text>S-ubiquitinyl-[E2 ubiquitin-conjugating enzyme]-L-cysteine + [acceptor protein]-L-lysine = [E2 ubiquitin-conjugating enzyme]-L-cysteine + N(6)-ubiquitinyl-[acceptor protein]-L-lysine.</text>
        <dbReference type="EC" id="2.3.2.27"/>
    </reaction>
</comment>
<accession>A0ABD0Y764</accession>
<evidence type="ECO:0000256" key="7">
    <source>
        <dbReference type="ARBA" id="ARBA00022786"/>
    </source>
</evidence>
<keyword evidence="4" id="KW-0808">Transferase</keyword>
<keyword evidence="16" id="KW-1185">Reference proteome</keyword>
<dbReference type="EC" id="2.3.2.27" evidence="3"/>
<evidence type="ECO:0000256" key="10">
    <source>
        <dbReference type="ARBA" id="ARBA00039317"/>
    </source>
</evidence>
<proteinExistence type="inferred from homology"/>
<dbReference type="PANTHER" id="PTHR15710">
    <property type="entry name" value="E3 UBIQUITIN-PROTEIN LIGASE PRAJA"/>
    <property type="match status" value="1"/>
</dbReference>
<evidence type="ECO:0000256" key="1">
    <source>
        <dbReference type="ARBA" id="ARBA00000900"/>
    </source>
</evidence>
<reference evidence="15 16" key="1">
    <citation type="submission" date="2024-07" db="EMBL/GenBank/DDBJ databases">
        <title>Chromosome-level genome assembly of the water stick insect Ranatra chinensis (Heteroptera: Nepidae).</title>
        <authorList>
            <person name="Liu X."/>
        </authorList>
    </citation>
    <scope>NUCLEOTIDE SEQUENCE [LARGE SCALE GENOMIC DNA]</scope>
    <source>
        <strain evidence="15">Cailab_2021Rc</strain>
        <tissue evidence="15">Muscle</tissue>
    </source>
</reference>
<evidence type="ECO:0000259" key="14">
    <source>
        <dbReference type="PROSITE" id="PS50089"/>
    </source>
</evidence>
<evidence type="ECO:0000256" key="9">
    <source>
        <dbReference type="ARBA" id="ARBA00038197"/>
    </source>
</evidence>
<evidence type="ECO:0000256" key="8">
    <source>
        <dbReference type="ARBA" id="ARBA00022833"/>
    </source>
</evidence>
<sequence>MAGYFEEMGWTELGDGETPNQLLHLARLLRDFGMFEELGEGKRLPPPASKRIVNNLPELEIKQAEESCPVCLIEFRPSDKTKVLPCDHKFHPQCILPWLAKTNTCPFCRHELETDDEQYEEYRKAKLREKQREEDIETLHNSMFS</sequence>
<dbReference type="Proteomes" id="UP001558652">
    <property type="component" value="Unassembled WGS sequence"/>
</dbReference>
<name>A0ABD0Y764_9HEMI</name>
<evidence type="ECO:0000256" key="6">
    <source>
        <dbReference type="ARBA" id="ARBA00022771"/>
    </source>
</evidence>
<dbReference type="InterPro" id="IPR001841">
    <property type="entry name" value="Znf_RING"/>
</dbReference>
<evidence type="ECO:0000256" key="12">
    <source>
        <dbReference type="ARBA" id="ARBA00045940"/>
    </source>
</evidence>
<dbReference type="AlphaFoldDB" id="A0ABD0Y764"/>
<dbReference type="InterPro" id="IPR013083">
    <property type="entry name" value="Znf_RING/FYVE/PHD"/>
</dbReference>
<evidence type="ECO:0000256" key="3">
    <source>
        <dbReference type="ARBA" id="ARBA00012483"/>
    </source>
</evidence>
<dbReference type="PANTHER" id="PTHR15710:SF160">
    <property type="entry name" value="E3 UBIQUITIN-PROTEIN LIGASE RNF181"/>
    <property type="match status" value="1"/>
</dbReference>